<name>A0A4D9F2R3_9SAUR</name>
<reference evidence="2 3" key="1">
    <citation type="submission" date="2019-04" db="EMBL/GenBank/DDBJ databases">
        <title>Draft genome of the big-headed turtle Platysternon megacephalum.</title>
        <authorList>
            <person name="Gong S."/>
        </authorList>
    </citation>
    <scope>NUCLEOTIDE SEQUENCE [LARGE SCALE GENOMIC DNA]</scope>
    <source>
        <strain evidence="2">DO16091913</strain>
        <tissue evidence="2">Muscle</tissue>
    </source>
</reference>
<protein>
    <submittedName>
        <fullName evidence="2">Ataxin-7-like</fullName>
    </submittedName>
</protein>
<dbReference type="EMBL" id="QXTE01000025">
    <property type="protein sequence ID" value="TFK12234.1"/>
    <property type="molecule type" value="Genomic_DNA"/>
</dbReference>
<evidence type="ECO:0000313" key="3">
    <source>
        <dbReference type="Proteomes" id="UP000297703"/>
    </source>
</evidence>
<gene>
    <name evidence="2" type="ORF">DR999_PMT04682</name>
</gene>
<organism evidence="2 3">
    <name type="scientific">Platysternon megacephalum</name>
    <name type="common">big-headed turtle</name>
    <dbReference type="NCBI Taxonomy" id="55544"/>
    <lineage>
        <taxon>Eukaryota</taxon>
        <taxon>Metazoa</taxon>
        <taxon>Chordata</taxon>
        <taxon>Craniata</taxon>
        <taxon>Vertebrata</taxon>
        <taxon>Euteleostomi</taxon>
        <taxon>Archelosauria</taxon>
        <taxon>Testudinata</taxon>
        <taxon>Testudines</taxon>
        <taxon>Cryptodira</taxon>
        <taxon>Durocryptodira</taxon>
        <taxon>Testudinoidea</taxon>
        <taxon>Platysternidae</taxon>
        <taxon>Platysternon</taxon>
    </lineage>
</organism>
<keyword evidence="1" id="KW-1133">Transmembrane helix</keyword>
<accession>A0A4D9F2R3</accession>
<reference evidence="2 3" key="2">
    <citation type="submission" date="2019-04" db="EMBL/GenBank/DDBJ databases">
        <title>The genome sequence of big-headed turtle.</title>
        <authorList>
            <person name="Gong S."/>
        </authorList>
    </citation>
    <scope>NUCLEOTIDE SEQUENCE [LARGE SCALE GENOMIC DNA]</scope>
    <source>
        <strain evidence="2">DO16091913</strain>
        <tissue evidence="2">Muscle</tissue>
    </source>
</reference>
<evidence type="ECO:0000313" key="2">
    <source>
        <dbReference type="EMBL" id="TFK12234.1"/>
    </source>
</evidence>
<proteinExistence type="predicted"/>
<keyword evidence="1" id="KW-0812">Transmembrane</keyword>
<keyword evidence="1" id="KW-0472">Membrane</keyword>
<comment type="caution">
    <text evidence="2">The sequence shown here is derived from an EMBL/GenBank/DDBJ whole genome shotgun (WGS) entry which is preliminary data.</text>
</comment>
<feature type="transmembrane region" description="Helical" evidence="1">
    <location>
        <begin position="38"/>
        <end position="57"/>
    </location>
</feature>
<dbReference type="AlphaFoldDB" id="A0A4D9F2R3"/>
<keyword evidence="3" id="KW-1185">Reference proteome</keyword>
<sequence>MQYNLLPPAVAFQQPKASFEHQSLSPLVLCMKYHDSDLMSLTSLYMCLSALAPFGFFNSMNFQKRVYSRDVNNQNIVKCRNYETSRIETSLCSVNFQKGLNFYGYEF</sequence>
<dbReference type="Proteomes" id="UP000297703">
    <property type="component" value="Unassembled WGS sequence"/>
</dbReference>
<evidence type="ECO:0000256" key="1">
    <source>
        <dbReference type="SAM" id="Phobius"/>
    </source>
</evidence>